<dbReference type="Proteomes" id="UP000492821">
    <property type="component" value="Unassembled WGS sequence"/>
</dbReference>
<evidence type="ECO:0000256" key="1">
    <source>
        <dbReference type="SAM" id="Phobius"/>
    </source>
</evidence>
<keyword evidence="1" id="KW-0472">Membrane</keyword>
<organism evidence="2 3">
    <name type="scientific">Panagrellus redivivus</name>
    <name type="common">Microworm</name>
    <dbReference type="NCBI Taxonomy" id="6233"/>
    <lineage>
        <taxon>Eukaryota</taxon>
        <taxon>Metazoa</taxon>
        <taxon>Ecdysozoa</taxon>
        <taxon>Nematoda</taxon>
        <taxon>Chromadorea</taxon>
        <taxon>Rhabditida</taxon>
        <taxon>Tylenchina</taxon>
        <taxon>Panagrolaimomorpha</taxon>
        <taxon>Panagrolaimoidea</taxon>
        <taxon>Panagrolaimidae</taxon>
        <taxon>Panagrellus</taxon>
    </lineage>
</organism>
<feature type="transmembrane region" description="Helical" evidence="1">
    <location>
        <begin position="58"/>
        <end position="85"/>
    </location>
</feature>
<dbReference type="AlphaFoldDB" id="A0A7E4VEF0"/>
<feature type="transmembrane region" description="Helical" evidence="1">
    <location>
        <begin position="16"/>
        <end position="37"/>
    </location>
</feature>
<keyword evidence="2" id="KW-1185">Reference proteome</keyword>
<reference evidence="2" key="1">
    <citation type="journal article" date="2013" name="Genetics">
        <title>The draft genome and transcriptome of Panagrellus redivivus are shaped by the harsh demands of a free-living lifestyle.</title>
        <authorList>
            <person name="Srinivasan J."/>
            <person name="Dillman A.R."/>
            <person name="Macchietto M.G."/>
            <person name="Heikkinen L."/>
            <person name="Lakso M."/>
            <person name="Fracchia K.M."/>
            <person name="Antoshechkin I."/>
            <person name="Mortazavi A."/>
            <person name="Wong G."/>
            <person name="Sternberg P.W."/>
        </authorList>
    </citation>
    <scope>NUCLEOTIDE SEQUENCE [LARGE SCALE GENOMIC DNA]</scope>
    <source>
        <strain evidence="2">MT8872</strain>
    </source>
</reference>
<accession>A0A7E4VEF0</accession>
<reference evidence="3" key="2">
    <citation type="submission" date="2020-10" db="UniProtKB">
        <authorList>
            <consortium name="WormBaseParasite"/>
        </authorList>
    </citation>
    <scope>IDENTIFICATION</scope>
</reference>
<evidence type="ECO:0000313" key="2">
    <source>
        <dbReference type="Proteomes" id="UP000492821"/>
    </source>
</evidence>
<keyword evidence="1" id="KW-0812">Transmembrane</keyword>
<sequence length="125" mass="14379">MVLDDCYVATYRVVFIQMYTMIASCIICVILTIGSIIGARFNTTFKGNLTATKIERRLLLQCSISTVLFTMAMGLEYSYMVVILNQEVFYFDEDGYPFVDLLVDMSNMFLRLLYTTDALMLLLIR</sequence>
<proteinExistence type="predicted"/>
<feature type="transmembrane region" description="Helical" evidence="1">
    <location>
        <begin position="105"/>
        <end position="124"/>
    </location>
</feature>
<keyword evidence="1" id="KW-1133">Transmembrane helix</keyword>
<evidence type="ECO:0000313" key="3">
    <source>
        <dbReference type="WBParaSite" id="Pan_g19478.t1"/>
    </source>
</evidence>
<name>A0A7E4VEF0_PANRE</name>
<dbReference type="WBParaSite" id="Pan_g19478.t1">
    <property type="protein sequence ID" value="Pan_g19478.t1"/>
    <property type="gene ID" value="Pan_g19478"/>
</dbReference>
<protein>
    <submittedName>
        <fullName evidence="3">G protein-coupled receptor</fullName>
    </submittedName>
</protein>